<accession>A0A0E9QM05</accession>
<evidence type="ECO:0000313" key="1">
    <source>
        <dbReference type="EMBL" id="JAH17849.1"/>
    </source>
</evidence>
<protein>
    <submittedName>
        <fullName evidence="1">Uncharacterized protein</fullName>
    </submittedName>
</protein>
<sequence>MHLLEMISDILLMQKV</sequence>
<dbReference type="EMBL" id="GBXM01090728">
    <property type="protein sequence ID" value="JAH17849.1"/>
    <property type="molecule type" value="Transcribed_RNA"/>
</dbReference>
<proteinExistence type="predicted"/>
<name>A0A0E9QM05_ANGAN</name>
<organism evidence="1">
    <name type="scientific">Anguilla anguilla</name>
    <name type="common">European freshwater eel</name>
    <name type="synonym">Muraena anguilla</name>
    <dbReference type="NCBI Taxonomy" id="7936"/>
    <lineage>
        <taxon>Eukaryota</taxon>
        <taxon>Metazoa</taxon>
        <taxon>Chordata</taxon>
        <taxon>Craniata</taxon>
        <taxon>Vertebrata</taxon>
        <taxon>Euteleostomi</taxon>
        <taxon>Actinopterygii</taxon>
        <taxon>Neopterygii</taxon>
        <taxon>Teleostei</taxon>
        <taxon>Anguilliformes</taxon>
        <taxon>Anguillidae</taxon>
        <taxon>Anguilla</taxon>
    </lineage>
</organism>
<reference evidence="1" key="1">
    <citation type="submission" date="2014-11" db="EMBL/GenBank/DDBJ databases">
        <authorList>
            <person name="Amaro Gonzalez C."/>
        </authorList>
    </citation>
    <scope>NUCLEOTIDE SEQUENCE</scope>
</reference>
<dbReference type="AlphaFoldDB" id="A0A0E9QM05"/>
<reference evidence="1" key="2">
    <citation type="journal article" date="2015" name="Fish Shellfish Immunol.">
        <title>Early steps in the European eel (Anguilla anguilla)-Vibrio vulnificus interaction in the gills: Role of the RtxA13 toxin.</title>
        <authorList>
            <person name="Callol A."/>
            <person name="Pajuelo D."/>
            <person name="Ebbesson L."/>
            <person name="Teles M."/>
            <person name="MacKenzie S."/>
            <person name="Amaro C."/>
        </authorList>
    </citation>
    <scope>NUCLEOTIDE SEQUENCE</scope>
</reference>